<gene>
    <name evidence="1" type="ORF">FBHYGVHD_CDS0004</name>
</gene>
<sequence length="125" mass="14018">MNKTTEAILWAVQKGYTVSQNGEVFNPKGKLVHGRTRKLGGKNKKDYKFISVTNPENGYEARSIPVHRLVGYLKYGDQVFQAECVRHLNDNSLDNSFNNIEIGSLIDNHRDAVRNGIVQGGALWS</sequence>
<dbReference type="SUPFAM" id="SSF54060">
    <property type="entry name" value="His-Me finger endonucleases"/>
    <property type="match status" value="1"/>
</dbReference>
<reference evidence="1 2" key="1">
    <citation type="submission" date="2023-10" db="EMBL/GenBank/DDBJ databases">
        <title>Genome Sequence of the Siphoviridae Staphylococcus aureus Phage MVC_VPHSA1.</title>
        <authorList>
            <person name="Deepak S.J."/>
            <person name="Porteen K."/>
            <person name="Wilfred R."/>
            <person name="Anbazhagan S."/>
            <person name="Elango A."/>
            <person name="Senthil Kumar T."/>
            <person name="Narendra B."/>
            <person name="Sureshkannan S."/>
            <person name="Nithya Quintoil M."/>
            <person name="Charley C.A."/>
            <person name="Teresa S."/>
            <person name="Raghavendra A.G."/>
        </authorList>
    </citation>
    <scope>NUCLEOTIDE SEQUENCE [LARGE SCALE GENOMIC DNA]</scope>
</reference>
<proteinExistence type="predicted"/>
<organism evidence="1 2">
    <name type="scientific">Staphylococcus phage MVC_VPHSA1</name>
    <dbReference type="NCBI Taxonomy" id="3088876"/>
    <lineage>
        <taxon>Viruses</taxon>
        <taxon>Duplodnaviria</taxon>
        <taxon>Heunggongvirae</taxon>
        <taxon>Uroviricota</taxon>
        <taxon>Caudoviricetes</taxon>
        <taxon>Ehrlichviridae</taxon>
        <taxon>Chennaivirus</taxon>
        <taxon>Chennaivirus MVCVPHSA1</taxon>
    </lineage>
</organism>
<keyword evidence="1" id="KW-0378">Hydrolase</keyword>
<keyword evidence="1" id="KW-0255">Endonuclease</keyword>
<evidence type="ECO:0000313" key="1">
    <source>
        <dbReference type="EMBL" id="WPF64851.1"/>
    </source>
</evidence>
<name>A0ABZ0QYB7_9CAUD</name>
<keyword evidence="1" id="KW-0540">Nuclease</keyword>
<keyword evidence="2" id="KW-1185">Reference proteome</keyword>
<dbReference type="Gene3D" id="3.90.75.20">
    <property type="match status" value="1"/>
</dbReference>
<dbReference type="EMBL" id="OR670591">
    <property type="protein sequence ID" value="WPF64851.1"/>
    <property type="molecule type" value="Genomic_DNA"/>
</dbReference>
<protein>
    <submittedName>
        <fullName evidence="1">HNH endonuclease</fullName>
    </submittedName>
</protein>
<dbReference type="GO" id="GO:0004519">
    <property type="term" value="F:endonuclease activity"/>
    <property type="evidence" value="ECO:0007669"/>
    <property type="project" value="UniProtKB-KW"/>
</dbReference>
<dbReference type="Proteomes" id="UP001322219">
    <property type="component" value="Segment"/>
</dbReference>
<evidence type="ECO:0000313" key="2">
    <source>
        <dbReference type="Proteomes" id="UP001322219"/>
    </source>
</evidence>
<accession>A0ABZ0QYB7</accession>
<dbReference type="InterPro" id="IPR044925">
    <property type="entry name" value="His-Me_finger_sf"/>
</dbReference>